<dbReference type="EMBL" id="GL883178">
    <property type="protein sequence ID" value="EGF98349.1"/>
    <property type="molecule type" value="Genomic_DNA"/>
</dbReference>
<dbReference type="HOGENOM" id="CLU_012390_2_4_1"/>
<feature type="non-terminal residue" evidence="1">
    <location>
        <position position="158"/>
    </location>
</feature>
<organism evidence="2">
    <name type="scientific">Melampsora larici-populina (strain 98AG31 / pathotype 3-4-7)</name>
    <name type="common">Poplar leaf rust fungus</name>
    <dbReference type="NCBI Taxonomy" id="747676"/>
    <lineage>
        <taxon>Eukaryota</taxon>
        <taxon>Fungi</taxon>
        <taxon>Dikarya</taxon>
        <taxon>Basidiomycota</taxon>
        <taxon>Pucciniomycotina</taxon>
        <taxon>Pucciniomycetes</taxon>
        <taxon>Pucciniales</taxon>
        <taxon>Melampsoraceae</taxon>
        <taxon>Melampsora</taxon>
    </lineage>
</organism>
<dbReference type="STRING" id="747676.F4SAI7"/>
<dbReference type="RefSeq" id="XP_007418367.1">
    <property type="nucleotide sequence ID" value="XM_007418305.1"/>
</dbReference>
<feature type="non-terminal residue" evidence="1">
    <location>
        <position position="1"/>
    </location>
</feature>
<dbReference type="VEuPathDB" id="FungiDB:MELLADRAFT_30402"/>
<reference evidence="2" key="1">
    <citation type="journal article" date="2011" name="Proc. Natl. Acad. Sci. U.S.A.">
        <title>Obligate biotrophy features unraveled by the genomic analysis of rust fungi.</title>
        <authorList>
            <person name="Duplessis S."/>
            <person name="Cuomo C.A."/>
            <person name="Lin Y.-C."/>
            <person name="Aerts A."/>
            <person name="Tisserant E."/>
            <person name="Veneault-Fourrey C."/>
            <person name="Joly D.L."/>
            <person name="Hacquard S."/>
            <person name="Amselem J."/>
            <person name="Cantarel B.L."/>
            <person name="Chiu R."/>
            <person name="Coutinho P.M."/>
            <person name="Feau N."/>
            <person name="Field M."/>
            <person name="Frey P."/>
            <person name="Gelhaye E."/>
            <person name="Goldberg J."/>
            <person name="Grabherr M.G."/>
            <person name="Kodira C.D."/>
            <person name="Kohler A."/>
            <person name="Kuees U."/>
            <person name="Lindquist E.A."/>
            <person name="Lucas S.M."/>
            <person name="Mago R."/>
            <person name="Mauceli E."/>
            <person name="Morin E."/>
            <person name="Murat C."/>
            <person name="Pangilinan J.L."/>
            <person name="Park R."/>
            <person name="Pearson M."/>
            <person name="Quesneville H."/>
            <person name="Rouhier N."/>
            <person name="Sakthikumar S."/>
            <person name="Salamov A.A."/>
            <person name="Schmutz J."/>
            <person name="Selles B."/>
            <person name="Shapiro H."/>
            <person name="Tanguay P."/>
            <person name="Tuskan G.A."/>
            <person name="Henrissat B."/>
            <person name="Van de Peer Y."/>
            <person name="Rouze P."/>
            <person name="Ellis J.G."/>
            <person name="Dodds P.N."/>
            <person name="Schein J.E."/>
            <person name="Zhong S."/>
            <person name="Hamelin R.C."/>
            <person name="Grigoriev I.V."/>
            <person name="Szabo L.J."/>
            <person name="Martin F."/>
        </authorList>
    </citation>
    <scope>NUCLEOTIDE SEQUENCE [LARGE SCALE GENOMIC DNA]</scope>
    <source>
        <strain evidence="2">98AG31 / pathotype 3-4-7</strain>
    </source>
</reference>
<dbReference type="eggNOG" id="ENOG502QR5Z">
    <property type="taxonomic scope" value="Eukaryota"/>
</dbReference>
<dbReference type="AlphaFoldDB" id="F4SAI7"/>
<dbReference type="InParanoid" id="F4SAI7"/>
<accession>F4SAI7</accession>
<evidence type="ECO:0000313" key="2">
    <source>
        <dbReference type="Proteomes" id="UP000001072"/>
    </source>
</evidence>
<evidence type="ECO:0008006" key="3">
    <source>
        <dbReference type="Google" id="ProtNLM"/>
    </source>
</evidence>
<dbReference type="PANTHER" id="PTHR47150:SF7">
    <property type="entry name" value="NUCLEASE"/>
    <property type="match status" value="1"/>
</dbReference>
<dbReference type="InterPro" id="IPR006912">
    <property type="entry name" value="Harbinger_derived_prot"/>
</dbReference>
<dbReference type="GeneID" id="18927103"/>
<dbReference type="Proteomes" id="UP000001072">
    <property type="component" value="Unassembled WGS sequence"/>
</dbReference>
<gene>
    <name evidence="1" type="ORF">MELLADRAFT_30402</name>
</gene>
<sequence length="158" mass="18342">FTVNDTEYSTGYYLSDGIYPEYTTLIQTISSPDTPMKRHFAKVQEALRKDIERAFGVLQGKWHILRNGARLWSDSDLEAIVLCCIILHNMNIEDNRNTQEPNPYLTQEHHFVVRPPESSTAWTNNRAGYLAKFKNMRDKKAHHQLKADLVQHLWNAKG</sequence>
<proteinExistence type="predicted"/>
<dbReference type="OrthoDB" id="2506095at2759"/>
<evidence type="ECO:0000313" key="1">
    <source>
        <dbReference type="EMBL" id="EGF98349.1"/>
    </source>
</evidence>
<dbReference type="KEGG" id="mlr:MELLADRAFT_30402"/>
<dbReference type="Pfam" id="PF04827">
    <property type="entry name" value="Plant_tran"/>
    <property type="match status" value="1"/>
</dbReference>
<name>F4SAI7_MELLP</name>
<dbReference type="PANTHER" id="PTHR47150">
    <property type="entry name" value="OS12G0169200 PROTEIN"/>
    <property type="match status" value="1"/>
</dbReference>
<protein>
    <recommendedName>
        <fullName evidence="3">DDE Tnp4 domain-containing protein</fullName>
    </recommendedName>
</protein>
<keyword evidence="2" id="KW-1185">Reference proteome</keyword>